<dbReference type="EC" id="3.4.-.-" evidence="22"/>
<evidence type="ECO:0000259" key="20">
    <source>
        <dbReference type="Pfam" id="PF00912"/>
    </source>
</evidence>
<keyword evidence="12" id="KW-0573">Peptidoglycan synthesis</keyword>
<dbReference type="PANTHER" id="PTHR32282">
    <property type="entry name" value="BINDING PROTEIN TRANSPEPTIDASE, PUTATIVE-RELATED"/>
    <property type="match status" value="1"/>
</dbReference>
<evidence type="ECO:0000256" key="10">
    <source>
        <dbReference type="ARBA" id="ARBA00022801"/>
    </source>
</evidence>
<accession>A0A0S4KR90</accession>
<dbReference type="GO" id="GO:0008955">
    <property type="term" value="F:peptidoglycan glycosyltransferase activity"/>
    <property type="evidence" value="ECO:0007669"/>
    <property type="project" value="UniProtKB-EC"/>
</dbReference>
<dbReference type="EMBL" id="LN885086">
    <property type="protein sequence ID" value="CUQ66517.1"/>
    <property type="molecule type" value="Genomic_DNA"/>
</dbReference>
<keyword evidence="7" id="KW-0645">Protease</keyword>
<evidence type="ECO:0000256" key="8">
    <source>
        <dbReference type="ARBA" id="ARBA00022676"/>
    </source>
</evidence>
<keyword evidence="9 22" id="KW-0808">Transferase</keyword>
<dbReference type="Gene3D" id="3.40.710.10">
    <property type="entry name" value="DD-peptidase/beta-lactamase superfamily"/>
    <property type="match status" value="1"/>
</dbReference>
<keyword evidence="10 22" id="KW-0378">Hydrolase</keyword>
<dbReference type="SUPFAM" id="SSF53955">
    <property type="entry name" value="Lysozyme-like"/>
    <property type="match status" value="1"/>
</dbReference>
<dbReference type="RefSeq" id="WP_062484525.1">
    <property type="nucleotide sequence ID" value="NZ_LN885086.1"/>
</dbReference>
<keyword evidence="6" id="KW-0121">Carboxypeptidase</keyword>
<proteinExistence type="inferred from homology"/>
<evidence type="ECO:0000256" key="15">
    <source>
        <dbReference type="ARBA" id="ARBA00023316"/>
    </source>
</evidence>
<evidence type="ECO:0000256" key="6">
    <source>
        <dbReference type="ARBA" id="ARBA00022645"/>
    </source>
</evidence>
<comment type="catalytic activity">
    <reaction evidence="17">
        <text>[GlcNAc-(1-&gt;4)-Mur2Ac(oyl-L-Ala-gamma-D-Glu-L-Lys-D-Ala-D-Ala)](n)-di-trans,octa-cis-undecaprenyl diphosphate + beta-D-GlcNAc-(1-&gt;4)-Mur2Ac(oyl-L-Ala-gamma-D-Glu-L-Lys-D-Ala-D-Ala)-di-trans,octa-cis-undecaprenyl diphosphate = [GlcNAc-(1-&gt;4)-Mur2Ac(oyl-L-Ala-gamma-D-Glu-L-Lys-D-Ala-D-Ala)](n+1)-di-trans,octa-cis-undecaprenyl diphosphate + di-trans,octa-cis-undecaprenyl diphosphate + H(+)</text>
        <dbReference type="Rhea" id="RHEA:23708"/>
        <dbReference type="Rhea" id="RHEA-COMP:9602"/>
        <dbReference type="Rhea" id="RHEA-COMP:9603"/>
        <dbReference type="ChEBI" id="CHEBI:15378"/>
        <dbReference type="ChEBI" id="CHEBI:58405"/>
        <dbReference type="ChEBI" id="CHEBI:60033"/>
        <dbReference type="ChEBI" id="CHEBI:78435"/>
        <dbReference type="EC" id="2.4.99.28"/>
    </reaction>
</comment>
<evidence type="ECO:0000259" key="21">
    <source>
        <dbReference type="Pfam" id="PF14814"/>
    </source>
</evidence>
<dbReference type="InterPro" id="IPR036950">
    <property type="entry name" value="PBP_transglycosylase"/>
</dbReference>
<keyword evidence="23" id="KW-1185">Reference proteome</keyword>
<dbReference type="KEGG" id="nio:NITINOP_1542"/>
<evidence type="ECO:0000313" key="23">
    <source>
        <dbReference type="Proteomes" id="UP000066284"/>
    </source>
</evidence>
<dbReference type="GO" id="GO:0008658">
    <property type="term" value="F:penicillin binding"/>
    <property type="evidence" value="ECO:0007669"/>
    <property type="project" value="InterPro"/>
</dbReference>
<comment type="catalytic activity">
    <reaction evidence="16">
        <text>Preferential cleavage: (Ac)2-L-Lys-D-Ala-|-D-Ala. Also transpeptidation of peptidyl-alanyl moieties that are N-acyl substituents of D-alanine.</text>
        <dbReference type="EC" id="3.4.16.4"/>
    </reaction>
</comment>
<evidence type="ECO:0000256" key="11">
    <source>
        <dbReference type="ARBA" id="ARBA00022960"/>
    </source>
</evidence>
<feature type="domain" description="Bifunctional transglycosylase second" evidence="21">
    <location>
        <begin position="63"/>
        <end position="143"/>
    </location>
</feature>
<keyword evidence="18" id="KW-1133">Transmembrane helix</keyword>
<evidence type="ECO:0000256" key="9">
    <source>
        <dbReference type="ARBA" id="ARBA00022679"/>
    </source>
</evidence>
<dbReference type="InterPro" id="IPR012338">
    <property type="entry name" value="Beta-lactam/transpept-like"/>
</dbReference>
<gene>
    <name evidence="22" type="ORF">NITINOP_1542</name>
</gene>
<keyword evidence="15" id="KW-0961">Cell wall biogenesis/degradation</keyword>
<protein>
    <submittedName>
        <fullName evidence="22">Putative Penicillin-binding protein 1B</fullName>
        <ecNumber evidence="22">2.4.1.129</ecNumber>
        <ecNumber evidence="22">3.4.-.-</ecNumber>
    </submittedName>
</protein>
<feature type="domain" description="Penicillin-binding protein transpeptidase" evidence="19">
    <location>
        <begin position="422"/>
        <end position="671"/>
    </location>
</feature>
<evidence type="ECO:0000256" key="4">
    <source>
        <dbReference type="ARBA" id="ARBA00007739"/>
    </source>
</evidence>
<dbReference type="OrthoDB" id="9766909at2"/>
<evidence type="ECO:0000256" key="18">
    <source>
        <dbReference type="SAM" id="Phobius"/>
    </source>
</evidence>
<keyword evidence="18" id="KW-0812">Transmembrane</keyword>
<dbReference type="PANTHER" id="PTHR32282:SF11">
    <property type="entry name" value="PENICILLIN-BINDING PROTEIN 1B"/>
    <property type="match status" value="1"/>
</dbReference>
<keyword evidence="5" id="KW-1003">Cell membrane</keyword>
<dbReference type="Pfam" id="PF00905">
    <property type="entry name" value="Transpeptidase"/>
    <property type="match status" value="1"/>
</dbReference>
<dbReference type="InterPro" id="IPR050396">
    <property type="entry name" value="Glycosyltr_51/Transpeptidase"/>
</dbReference>
<dbReference type="Gene3D" id="3.30.2060.10">
    <property type="entry name" value="Penicillin-binding protein 1b domain"/>
    <property type="match status" value="1"/>
</dbReference>
<comment type="similarity">
    <text evidence="4">In the N-terminal section; belongs to the glycosyltransferase 51 family.</text>
</comment>
<dbReference type="Proteomes" id="UP000066284">
    <property type="component" value="Chromosome 1"/>
</dbReference>
<evidence type="ECO:0000259" key="19">
    <source>
        <dbReference type="Pfam" id="PF00905"/>
    </source>
</evidence>
<sequence>MADHVPHSRVRPLRRGLPVLLGLVAIGVIALAGYGLILSATLALPRSDEHPPLLIYGAPFMVSPGLDVTGSGLVDRLRQLGYRSVSVSPRAAGEYAATDDSIEIFLRAQPENRLPAKIVRLRLAAGKIRELRSMPDGQPVPWVFLEPAVISGMRDGSKQVREWIQLDRIPSRLIDMVLAIEDRRFFSHIGIDPFAIGRALWANLVHGAVVQGGSTLTQQLAKNLYYSPQRTISRKLKELVAAVVLELKYSKQEILESYLNEIYLGQSGSVSIYGVGEAAHRYFGKTLDELSVEEMAMIVGLIKGPNSYSPTRNAAQATERRNVVLRRLREQGIVSEEAWANAAGRPVKIVPAQDAVGDAPYFVDYLLREAEEAVGDLPEGIKIFSTLDPWVQQTAHRALQEGLVRLEATYPSLKEAGSPLQGAIVVLEPKTGRILAMVGGRDYRTSQFNRAAQARRSAGSLFKPFVYLAGFEAARTQGAAGLTPATLLDDEPVTLESKAAPWSPKNYDQRYHGRVTVRTALEQSLNVPAVRVAHRTGLAPLLNLLRAFGIAVPQPGDLSVALGSSPVSLLEIASAYGGLANGGVMVRPSAVSRVDDETGETVWNRAADRRQAASPQGTYLVTSLLKGVIDRGTGAKARNLGVEGAVAGKTGTTDGYRDAWFVGYTTDLVIGVWVGFDDERPIKLTGAQAALPIWSKLAARLIPRDQPDFPMPEGVVERRIDPQTGQLATAQCPEPITEVFIGGTEPADYCEVHGGGLWERLKRALGLF</sequence>
<evidence type="ECO:0000256" key="16">
    <source>
        <dbReference type="ARBA" id="ARBA00034000"/>
    </source>
</evidence>
<evidence type="ECO:0000256" key="7">
    <source>
        <dbReference type="ARBA" id="ARBA00022670"/>
    </source>
</evidence>
<dbReference type="GO" id="GO:0006508">
    <property type="term" value="P:proteolysis"/>
    <property type="evidence" value="ECO:0007669"/>
    <property type="project" value="UniProtKB-KW"/>
</dbReference>
<evidence type="ECO:0000256" key="3">
    <source>
        <dbReference type="ARBA" id="ARBA00007090"/>
    </source>
</evidence>
<feature type="domain" description="Glycosyl transferase family 51" evidence="20">
    <location>
        <begin position="157"/>
        <end position="328"/>
    </location>
</feature>
<keyword evidence="13 18" id="KW-0472">Membrane</keyword>
<evidence type="ECO:0000256" key="12">
    <source>
        <dbReference type="ARBA" id="ARBA00022984"/>
    </source>
</evidence>
<dbReference type="EC" id="2.4.1.129" evidence="22"/>
<dbReference type="GO" id="GO:0009002">
    <property type="term" value="F:serine-type D-Ala-D-Ala carboxypeptidase activity"/>
    <property type="evidence" value="ECO:0007669"/>
    <property type="project" value="UniProtKB-EC"/>
</dbReference>
<dbReference type="NCBIfam" id="TIGR02074">
    <property type="entry name" value="PBP_1a_fam"/>
    <property type="match status" value="1"/>
</dbReference>
<dbReference type="InterPro" id="IPR028166">
    <property type="entry name" value="UB2H"/>
</dbReference>
<comment type="subcellular location">
    <subcellularLocation>
        <location evidence="1">Cell membrane</location>
    </subcellularLocation>
</comment>
<comment type="similarity">
    <text evidence="3">In the C-terminal section; belongs to the transpeptidase family.</text>
</comment>
<feature type="transmembrane region" description="Helical" evidence="18">
    <location>
        <begin position="20"/>
        <end position="44"/>
    </location>
</feature>
<dbReference type="SUPFAM" id="SSF56601">
    <property type="entry name" value="beta-lactamase/transpeptidase-like"/>
    <property type="match status" value="1"/>
</dbReference>
<evidence type="ECO:0000256" key="2">
    <source>
        <dbReference type="ARBA" id="ARBA00004752"/>
    </source>
</evidence>
<dbReference type="Pfam" id="PF14814">
    <property type="entry name" value="UB2H"/>
    <property type="match status" value="1"/>
</dbReference>
<keyword evidence="8 22" id="KW-0328">Glycosyltransferase</keyword>
<dbReference type="FunFam" id="1.10.3810.10:FF:000001">
    <property type="entry name" value="Penicillin-binding protein 1A"/>
    <property type="match status" value="1"/>
</dbReference>
<dbReference type="GO" id="GO:0071555">
    <property type="term" value="P:cell wall organization"/>
    <property type="evidence" value="ECO:0007669"/>
    <property type="project" value="UniProtKB-KW"/>
</dbReference>
<evidence type="ECO:0000256" key="5">
    <source>
        <dbReference type="ARBA" id="ARBA00022475"/>
    </source>
</evidence>
<dbReference type="Gene3D" id="1.10.3810.10">
    <property type="entry name" value="Biosynthetic peptidoglycan transglycosylase-like"/>
    <property type="match status" value="1"/>
</dbReference>
<reference evidence="23" key="1">
    <citation type="submission" date="2015-09" db="EMBL/GenBank/DDBJ databases">
        <authorList>
            <person name="Daims H."/>
        </authorList>
    </citation>
    <scope>NUCLEOTIDE SEQUENCE [LARGE SCALE GENOMIC DNA]</scope>
</reference>
<dbReference type="InterPro" id="IPR023346">
    <property type="entry name" value="Lysozyme-like_dom_sf"/>
</dbReference>
<dbReference type="GO" id="GO:0009252">
    <property type="term" value="P:peptidoglycan biosynthetic process"/>
    <property type="evidence" value="ECO:0007669"/>
    <property type="project" value="UniProtKB-KW"/>
</dbReference>
<dbReference type="InterPro" id="IPR001264">
    <property type="entry name" value="Glyco_trans_51"/>
</dbReference>
<organism evidence="22 23">
    <name type="scientific">Candidatus Nitrospira inopinata</name>
    <dbReference type="NCBI Taxonomy" id="1715989"/>
    <lineage>
        <taxon>Bacteria</taxon>
        <taxon>Pseudomonadati</taxon>
        <taxon>Nitrospirota</taxon>
        <taxon>Nitrospiria</taxon>
        <taxon>Nitrospirales</taxon>
        <taxon>Nitrospiraceae</taxon>
        <taxon>Nitrospira</taxon>
    </lineage>
</organism>
<dbReference type="InterPro" id="IPR001460">
    <property type="entry name" value="PCN-bd_Tpept"/>
</dbReference>
<dbReference type="Pfam" id="PF00912">
    <property type="entry name" value="Transgly"/>
    <property type="match status" value="1"/>
</dbReference>
<evidence type="ECO:0000256" key="14">
    <source>
        <dbReference type="ARBA" id="ARBA00023268"/>
    </source>
</evidence>
<keyword evidence="14" id="KW-0511">Multifunctional enzyme</keyword>
<evidence type="ECO:0000256" key="17">
    <source>
        <dbReference type="ARBA" id="ARBA00049902"/>
    </source>
</evidence>
<name>A0A0S4KR90_9BACT</name>
<evidence type="ECO:0000256" key="1">
    <source>
        <dbReference type="ARBA" id="ARBA00004236"/>
    </source>
</evidence>
<dbReference type="AlphaFoldDB" id="A0A0S4KR90"/>
<evidence type="ECO:0000313" key="22">
    <source>
        <dbReference type="EMBL" id="CUQ66517.1"/>
    </source>
</evidence>
<dbReference type="GO" id="GO:0030288">
    <property type="term" value="C:outer membrane-bounded periplasmic space"/>
    <property type="evidence" value="ECO:0007669"/>
    <property type="project" value="TreeGrafter"/>
</dbReference>
<evidence type="ECO:0000256" key="13">
    <source>
        <dbReference type="ARBA" id="ARBA00023136"/>
    </source>
</evidence>
<dbReference type="STRING" id="1715989.NITINOP_1542"/>
<comment type="pathway">
    <text evidence="2">Cell wall biogenesis; peptidoglycan biosynthesis.</text>
</comment>
<dbReference type="GO" id="GO:0008360">
    <property type="term" value="P:regulation of cell shape"/>
    <property type="evidence" value="ECO:0007669"/>
    <property type="project" value="UniProtKB-KW"/>
</dbReference>
<dbReference type="GO" id="GO:0005886">
    <property type="term" value="C:plasma membrane"/>
    <property type="evidence" value="ECO:0007669"/>
    <property type="project" value="UniProtKB-SubCell"/>
</dbReference>
<keyword evidence="11" id="KW-0133">Cell shape</keyword>